<keyword evidence="2" id="KW-0540">Nuclease</keyword>
<dbReference type="Gene3D" id="3.30.420.10">
    <property type="entry name" value="Ribonuclease H-like superfamily/Ribonuclease H"/>
    <property type="match status" value="1"/>
</dbReference>
<dbReference type="SUPFAM" id="SSF52113">
    <property type="entry name" value="BRCT domain"/>
    <property type="match status" value="1"/>
</dbReference>
<name>A0A429XAU7_SIMTE</name>
<dbReference type="SMART" id="SM00479">
    <property type="entry name" value="EXOIII"/>
    <property type="match status" value="1"/>
</dbReference>
<dbReference type="Gene3D" id="3.40.50.10190">
    <property type="entry name" value="BRCT domain"/>
    <property type="match status" value="1"/>
</dbReference>
<dbReference type="PROSITE" id="PS50172">
    <property type="entry name" value="BRCT"/>
    <property type="match status" value="1"/>
</dbReference>
<dbReference type="RefSeq" id="WP_120115382.1">
    <property type="nucleotide sequence ID" value="NZ_BORI01000009.1"/>
</dbReference>
<comment type="caution">
    <text evidence="2">The sequence shown here is derived from an EMBL/GenBank/DDBJ whole genome shotgun (WGS) entry which is preliminary data.</text>
</comment>
<evidence type="ECO:0000313" key="3">
    <source>
        <dbReference type="Proteomes" id="UP000287296"/>
    </source>
</evidence>
<evidence type="ECO:0000259" key="1">
    <source>
        <dbReference type="PROSITE" id="PS50172"/>
    </source>
</evidence>
<dbReference type="AlphaFoldDB" id="A0A429XAU7"/>
<accession>A0A429XAU7</accession>
<dbReference type="SUPFAM" id="SSF53098">
    <property type="entry name" value="Ribonuclease H-like"/>
    <property type="match status" value="1"/>
</dbReference>
<sequence length="317" mass="35784">MDFIAIDFEIANNKLDSACSLGIVFVQEKKIIDEKYFLIQPPTLVMDPDFSKVHGINLVDIKDAPKFDKVWNEISYYFNKENYVIAHNAQFDMSVLKNCLTTYSFELPEFNYICSIPISTRACRGEGIGNSLKERTKRFGITLNGHHNALSDARACAELVIKSIETKRRRSIHTYLSTFPSIPVRSFTELKANSTFRQGKGNFKKIKVTDITATTESFDANHPLYNKNIVFTGELKAFDRRDAMQTVVNLGGKIKSGVSGTTDYLVVGKQDNKVVGESGMSSKERKAYEFIEKGKDLKILNEEEFKLIIGEHSSVNS</sequence>
<dbReference type="OrthoDB" id="9803913at2"/>
<organism evidence="2 3">
    <name type="scientific">Siminovitchia terrae</name>
    <name type="common">Bacillus terrae</name>
    <dbReference type="NCBI Taxonomy" id="1914933"/>
    <lineage>
        <taxon>Bacteria</taxon>
        <taxon>Bacillati</taxon>
        <taxon>Bacillota</taxon>
        <taxon>Bacilli</taxon>
        <taxon>Bacillales</taxon>
        <taxon>Bacillaceae</taxon>
        <taxon>Siminovitchia</taxon>
    </lineage>
</organism>
<keyword evidence="2" id="KW-0378">Hydrolase</keyword>
<dbReference type="InterPro" id="IPR036397">
    <property type="entry name" value="RNaseH_sf"/>
</dbReference>
<dbReference type="CDD" id="cd17748">
    <property type="entry name" value="BRCT_DNA_ligase_like"/>
    <property type="match status" value="1"/>
</dbReference>
<reference evidence="2 3" key="1">
    <citation type="submission" date="2018-12" db="EMBL/GenBank/DDBJ databases">
        <authorList>
            <person name="Sun L."/>
            <person name="Chen Z."/>
        </authorList>
    </citation>
    <scope>NUCLEOTIDE SEQUENCE [LARGE SCALE GENOMIC DNA]</scope>
    <source>
        <strain evidence="2 3">LMG 29736</strain>
    </source>
</reference>
<proteinExistence type="predicted"/>
<keyword evidence="2" id="KW-0269">Exonuclease</keyword>
<evidence type="ECO:0000313" key="2">
    <source>
        <dbReference type="EMBL" id="RST60530.1"/>
    </source>
</evidence>
<dbReference type="EMBL" id="QYTW02000004">
    <property type="protein sequence ID" value="RST60530.1"/>
    <property type="molecule type" value="Genomic_DNA"/>
</dbReference>
<protein>
    <submittedName>
        <fullName evidence="2">Exonuclease</fullName>
    </submittedName>
</protein>
<dbReference type="GO" id="GO:0003676">
    <property type="term" value="F:nucleic acid binding"/>
    <property type="evidence" value="ECO:0007669"/>
    <property type="project" value="InterPro"/>
</dbReference>
<dbReference type="InterPro" id="IPR036420">
    <property type="entry name" value="BRCT_dom_sf"/>
</dbReference>
<dbReference type="Pfam" id="PF00533">
    <property type="entry name" value="BRCT"/>
    <property type="match status" value="1"/>
</dbReference>
<dbReference type="PANTHER" id="PTHR30231:SF42">
    <property type="entry name" value="EXONUCLEASE"/>
    <property type="match status" value="1"/>
</dbReference>
<dbReference type="Pfam" id="PF00929">
    <property type="entry name" value="RNase_T"/>
    <property type="match status" value="1"/>
</dbReference>
<dbReference type="InterPro" id="IPR013520">
    <property type="entry name" value="Ribonucl_H"/>
</dbReference>
<dbReference type="InterPro" id="IPR012337">
    <property type="entry name" value="RNaseH-like_sf"/>
</dbReference>
<feature type="domain" description="BRCT" evidence="1">
    <location>
        <begin position="219"/>
        <end position="303"/>
    </location>
</feature>
<dbReference type="GO" id="GO:0005829">
    <property type="term" value="C:cytosol"/>
    <property type="evidence" value="ECO:0007669"/>
    <property type="project" value="TreeGrafter"/>
</dbReference>
<dbReference type="GO" id="GO:0008408">
    <property type="term" value="F:3'-5' exonuclease activity"/>
    <property type="evidence" value="ECO:0007669"/>
    <property type="project" value="TreeGrafter"/>
</dbReference>
<dbReference type="PANTHER" id="PTHR30231">
    <property type="entry name" value="DNA POLYMERASE III SUBUNIT EPSILON"/>
    <property type="match status" value="1"/>
</dbReference>
<dbReference type="Proteomes" id="UP000287296">
    <property type="component" value="Unassembled WGS sequence"/>
</dbReference>
<gene>
    <name evidence="2" type="ORF">D5F11_006770</name>
</gene>
<dbReference type="InterPro" id="IPR001357">
    <property type="entry name" value="BRCT_dom"/>
</dbReference>